<comment type="caution">
    <text evidence="1">The sequence shown here is derived from an EMBL/GenBank/DDBJ whole genome shotgun (WGS) entry which is preliminary data.</text>
</comment>
<evidence type="ECO:0000313" key="2">
    <source>
        <dbReference type="Proteomes" id="UP000021210"/>
    </source>
</evidence>
<dbReference type="EMBL" id="JAOH01000002">
    <property type="protein sequence ID" value="EUA63360.1"/>
    <property type="molecule type" value="Genomic_DNA"/>
</dbReference>
<gene>
    <name evidence="1" type="ORF">I542_3517</name>
</gene>
<dbReference type="AlphaFoldDB" id="A0A829QL90"/>
<accession>A0A829QL90</accession>
<sequence length="37" mass="4095">MGITPKTLLLLIPTVVFAAISRRAPGLKRYAEFGYVM</sequence>
<evidence type="ECO:0000313" key="1">
    <source>
        <dbReference type="EMBL" id="EUA63360.1"/>
    </source>
</evidence>
<name>A0A829QL90_9MYCO</name>
<protein>
    <submittedName>
        <fullName evidence="1">Uncharacterized protein</fullName>
    </submittedName>
</protein>
<dbReference type="Proteomes" id="UP000021210">
    <property type="component" value="Unassembled WGS sequence"/>
</dbReference>
<organism evidence="1 2">
    <name type="scientific">Mycobacteroides abscessus 1948</name>
    <dbReference type="NCBI Taxonomy" id="1299323"/>
    <lineage>
        <taxon>Bacteria</taxon>
        <taxon>Bacillati</taxon>
        <taxon>Actinomycetota</taxon>
        <taxon>Actinomycetes</taxon>
        <taxon>Mycobacteriales</taxon>
        <taxon>Mycobacteriaceae</taxon>
        <taxon>Mycobacteroides</taxon>
        <taxon>Mycobacteroides abscessus</taxon>
    </lineage>
</organism>
<reference evidence="1 2" key="1">
    <citation type="submission" date="2013-12" db="EMBL/GenBank/DDBJ databases">
        <authorList>
            <person name="Zelazny A."/>
            <person name="Olivier K."/>
            <person name="Holland S."/>
            <person name="Lenaerts A."/>
            <person name="Ordway D."/>
            <person name="DeGroote M.A."/>
            <person name="Parker T."/>
            <person name="Sizemore C."/>
            <person name="Tallon L.J."/>
            <person name="Sadzewicz L.K."/>
            <person name="Sengamalay N."/>
            <person name="Fraser C.M."/>
            <person name="Hine E."/>
            <person name="Shefchek K.A."/>
            <person name="Das S.P."/>
            <person name="Tettelin H."/>
        </authorList>
    </citation>
    <scope>NUCLEOTIDE SEQUENCE [LARGE SCALE GENOMIC DNA]</scope>
    <source>
        <strain evidence="1 2">1948</strain>
    </source>
</reference>
<proteinExistence type="predicted"/>